<dbReference type="EMBL" id="KI912114">
    <property type="protein sequence ID" value="ETS79460.1"/>
    <property type="molecule type" value="Genomic_DNA"/>
</dbReference>
<sequence length="331" mass="37177">MACNCRTSSLRIFVQSLTRTQLSGTGERSAGFLNPRPLGTYTTNGGAVKSFTAASAARYPRQHLRTLDRGTSAVTGQEVPSHDTSYYASNTDAGATNASASDIEKARQSNAIFDLSPEAIDALAADASRTPNENALYGEVNGGSQQDPEAYTRRKPGLSGPSRLKRSKIMPAEKPRQHDTQAAIKQRELWQLQKDALKEKFPEGWNPRKKLSPDALDGIRALHTQYPQIYTTAALANQFQVSPEAMRRILKSKWQPNAQEEEKRQERWFNRGKNIWEQMAELGTKPPKRWREAGVTRDARFNKKKGPRVEYPYVPRWKEESAQKKLGDNLM</sequence>
<name>W3X032_PESFW</name>
<gene>
    <name evidence="7" type="ORF">PFICI_09313</name>
</gene>
<dbReference type="PANTHER" id="PTHR13475:SF3">
    <property type="entry name" value="NEUGRIN"/>
    <property type="match status" value="1"/>
</dbReference>
<evidence type="ECO:0000256" key="3">
    <source>
        <dbReference type="ARBA" id="ARBA00010895"/>
    </source>
</evidence>
<dbReference type="RefSeq" id="XP_007836085.1">
    <property type="nucleotide sequence ID" value="XM_007837894.1"/>
</dbReference>
<evidence type="ECO:0000256" key="5">
    <source>
        <dbReference type="ARBA" id="ARBA00022946"/>
    </source>
</evidence>
<evidence type="ECO:0000256" key="2">
    <source>
        <dbReference type="ARBA" id="ARBA00004173"/>
    </source>
</evidence>
<dbReference type="Proteomes" id="UP000030651">
    <property type="component" value="Unassembled WGS sequence"/>
</dbReference>
<comment type="function">
    <text evidence="1">Required for respiratory activity and maintenance and expression of the mitochondrial genome.</text>
</comment>
<dbReference type="Pfam" id="PF06413">
    <property type="entry name" value="Neugrin"/>
    <property type="match status" value="1"/>
</dbReference>
<evidence type="ECO:0000256" key="4">
    <source>
        <dbReference type="ARBA" id="ARBA00013566"/>
    </source>
</evidence>
<evidence type="ECO:0000256" key="6">
    <source>
        <dbReference type="SAM" id="MobiDB-lite"/>
    </source>
</evidence>
<feature type="region of interest" description="Disordered" evidence="6">
    <location>
        <begin position="68"/>
        <end position="87"/>
    </location>
</feature>
<comment type="similarity">
    <text evidence="3">Belongs to the RRG9 family.</text>
</comment>
<protein>
    <recommendedName>
        <fullName evidence="4">Required for respiratory growth protein 9, mitochondrial</fullName>
    </recommendedName>
</protein>
<dbReference type="OrthoDB" id="5578174at2759"/>
<dbReference type="HOGENOM" id="CLU_047598_0_0_1"/>
<dbReference type="GO" id="GO:0005739">
    <property type="term" value="C:mitochondrion"/>
    <property type="evidence" value="ECO:0007669"/>
    <property type="project" value="UniProtKB-SubCell"/>
</dbReference>
<dbReference type="AlphaFoldDB" id="W3X032"/>
<proteinExistence type="inferred from homology"/>
<feature type="region of interest" description="Disordered" evidence="6">
    <location>
        <begin position="137"/>
        <end position="164"/>
    </location>
</feature>
<evidence type="ECO:0000256" key="1">
    <source>
        <dbReference type="ARBA" id="ARBA00003548"/>
    </source>
</evidence>
<organism evidence="7 8">
    <name type="scientific">Pestalotiopsis fici (strain W106-1 / CGMCC3.15140)</name>
    <dbReference type="NCBI Taxonomy" id="1229662"/>
    <lineage>
        <taxon>Eukaryota</taxon>
        <taxon>Fungi</taxon>
        <taxon>Dikarya</taxon>
        <taxon>Ascomycota</taxon>
        <taxon>Pezizomycotina</taxon>
        <taxon>Sordariomycetes</taxon>
        <taxon>Xylariomycetidae</taxon>
        <taxon>Amphisphaeriales</taxon>
        <taxon>Sporocadaceae</taxon>
        <taxon>Pestalotiopsis</taxon>
    </lineage>
</organism>
<dbReference type="OMA" id="QERWFNR"/>
<dbReference type="KEGG" id="pfy:PFICI_09313"/>
<dbReference type="eggNOG" id="ENOG502S7IA">
    <property type="taxonomic scope" value="Eukaryota"/>
</dbReference>
<reference evidence="8" key="1">
    <citation type="journal article" date="2015" name="BMC Genomics">
        <title>Genomic and transcriptomic analysis of the endophytic fungus Pestalotiopsis fici reveals its lifestyle and high potential for synthesis of natural products.</title>
        <authorList>
            <person name="Wang X."/>
            <person name="Zhang X."/>
            <person name="Liu L."/>
            <person name="Xiang M."/>
            <person name="Wang W."/>
            <person name="Sun X."/>
            <person name="Che Y."/>
            <person name="Guo L."/>
            <person name="Liu G."/>
            <person name="Guo L."/>
            <person name="Wang C."/>
            <person name="Yin W.B."/>
            <person name="Stadler M."/>
            <person name="Zhang X."/>
            <person name="Liu X."/>
        </authorList>
    </citation>
    <scope>NUCLEOTIDE SEQUENCE [LARGE SCALE GENOMIC DNA]</scope>
    <source>
        <strain evidence="8">W106-1 / CGMCC3.15140</strain>
    </source>
</reference>
<accession>W3X032</accession>
<comment type="subcellular location">
    <subcellularLocation>
        <location evidence="2">Mitochondrion</location>
    </subcellularLocation>
</comment>
<keyword evidence="8" id="KW-1185">Reference proteome</keyword>
<dbReference type="InterPro" id="IPR010487">
    <property type="entry name" value="NGRN/Rrg9"/>
</dbReference>
<dbReference type="InParanoid" id="W3X032"/>
<keyword evidence="5" id="KW-0809">Transit peptide</keyword>
<evidence type="ECO:0000313" key="8">
    <source>
        <dbReference type="Proteomes" id="UP000030651"/>
    </source>
</evidence>
<dbReference type="GeneID" id="19274326"/>
<dbReference type="PANTHER" id="PTHR13475">
    <property type="entry name" value="NEUGRIN"/>
    <property type="match status" value="1"/>
</dbReference>
<dbReference type="GO" id="GO:0005634">
    <property type="term" value="C:nucleus"/>
    <property type="evidence" value="ECO:0007669"/>
    <property type="project" value="TreeGrafter"/>
</dbReference>
<evidence type="ECO:0000313" key="7">
    <source>
        <dbReference type="EMBL" id="ETS79460.1"/>
    </source>
</evidence>